<proteinExistence type="predicted"/>
<organism evidence="1 2">
    <name type="scientific">Capnocytophaga bilenii</name>
    <dbReference type="NCBI Taxonomy" id="2819369"/>
    <lineage>
        <taxon>Bacteria</taxon>
        <taxon>Pseudomonadati</taxon>
        <taxon>Bacteroidota</taxon>
        <taxon>Flavobacteriia</taxon>
        <taxon>Flavobacteriales</taxon>
        <taxon>Flavobacteriaceae</taxon>
        <taxon>Capnocytophaga</taxon>
    </lineage>
</organism>
<protein>
    <submittedName>
        <fullName evidence="1">Uncharacterized protein</fullName>
    </submittedName>
</protein>
<evidence type="ECO:0000313" key="2">
    <source>
        <dbReference type="Proteomes" id="UP000681610"/>
    </source>
</evidence>
<dbReference type="EMBL" id="JAGDYP010000003">
    <property type="protein sequence ID" value="MBO1883822.1"/>
    <property type="molecule type" value="Genomic_DNA"/>
</dbReference>
<evidence type="ECO:0000313" key="1">
    <source>
        <dbReference type="EMBL" id="MBO1883822.1"/>
    </source>
</evidence>
<keyword evidence="2" id="KW-1185">Reference proteome</keyword>
<reference evidence="1 2" key="1">
    <citation type="submission" date="2021-03" db="EMBL/GenBank/DDBJ databases">
        <title>Isolation and description of Capnocytophaga bilenii sp. nov., a novel Capnocytophaga species, isolated from a gingivitis subject.</title>
        <authorList>
            <person name="Antezack A."/>
            <person name="Monnet-Corti V."/>
            <person name="La Scola B."/>
        </authorList>
    </citation>
    <scope>NUCLEOTIDE SEQUENCE [LARGE SCALE GENOMIC DNA]</scope>
    <source>
        <strain evidence="1 2">Marseille-Q4570</strain>
    </source>
</reference>
<dbReference type="RefSeq" id="WP_208058420.1">
    <property type="nucleotide sequence ID" value="NZ_JAGDYP010000003.1"/>
</dbReference>
<accession>A0ABS3PX00</accession>
<name>A0ABS3PX00_9FLAO</name>
<dbReference type="Proteomes" id="UP000681610">
    <property type="component" value="Unassembled WGS sequence"/>
</dbReference>
<sequence>MEKFIYTLQLFGQTQIIALKKNKMKDKIDAFCETLYTLGKNSFKDNKEIVNIIFYSLPKKNRQGKILYFCIFSLVFNQKYINEKEIESLDIIINYSYKDKSLIEVGGIFAASDGETLKALDTIGTFEQIALEIEEFIKSCYDIYPKIVKLYTIESSS</sequence>
<gene>
    <name evidence="1" type="ORF">J4N46_05195</name>
</gene>
<comment type="caution">
    <text evidence="1">The sequence shown here is derived from an EMBL/GenBank/DDBJ whole genome shotgun (WGS) entry which is preliminary data.</text>
</comment>